<dbReference type="Pfam" id="PF14436">
    <property type="entry name" value="EndoU_bacteria"/>
    <property type="match status" value="1"/>
</dbReference>
<proteinExistence type="predicted"/>
<protein>
    <submittedName>
        <fullName evidence="2">EndoU nuclease</fullName>
    </submittedName>
</protein>
<dbReference type="EMBL" id="FSRQ01000002">
    <property type="protein sequence ID" value="SIO20664.1"/>
    <property type="molecule type" value="Genomic_DNA"/>
</dbReference>
<dbReference type="OrthoDB" id="1274758at2"/>
<accession>A0A1N6HLE5</accession>
<dbReference type="RefSeq" id="WP_074230760.1">
    <property type="nucleotide sequence ID" value="NZ_FSRQ01000002.1"/>
</dbReference>
<gene>
    <name evidence="2" type="ORF">SAMN05421769_2643</name>
</gene>
<dbReference type="InterPro" id="IPR029501">
    <property type="entry name" value="EndoU_bac"/>
</dbReference>
<dbReference type="AlphaFoldDB" id="A0A1N6HLE5"/>
<organism evidence="2 3">
    <name type="scientific">Chryseobacterium scophthalmum</name>
    <dbReference type="NCBI Taxonomy" id="59733"/>
    <lineage>
        <taxon>Bacteria</taxon>
        <taxon>Pseudomonadati</taxon>
        <taxon>Bacteroidota</taxon>
        <taxon>Flavobacteriia</taxon>
        <taxon>Flavobacteriales</taxon>
        <taxon>Weeksellaceae</taxon>
        <taxon>Chryseobacterium group</taxon>
        <taxon>Chryseobacterium</taxon>
    </lineage>
</organism>
<reference evidence="3" key="1">
    <citation type="submission" date="2016-12" db="EMBL/GenBank/DDBJ databases">
        <authorList>
            <person name="Varghese N."/>
            <person name="Submissions S."/>
        </authorList>
    </citation>
    <scope>NUCLEOTIDE SEQUENCE [LARGE SCALE GENOMIC DNA]</scope>
    <source>
        <strain evidence="3">DSM 16779</strain>
    </source>
</reference>
<evidence type="ECO:0000259" key="1">
    <source>
        <dbReference type="Pfam" id="PF14436"/>
    </source>
</evidence>
<sequence>MGNMWNCIIFDTKIKDGEKLCTLKNKEGTITYFEDIPEEKFDYLLDDIEKKAKKEGKTANEYLDELARSESRKIAYRDFINEISRRNLNDLIDHIFHGHLRTTLVRRRGRLPSTKGVHSEEFLDNIINRIKPGSRRPPNPLDDEIYHAEVQMKDVGGNWIDKLAPNGNVIQTTMFPKNWDKQRILEEVAVAWKNKIVDPSNADKFIGTTTNNIEVTFYINNTTREIGTAFPIF</sequence>
<name>A0A1N6HLE5_9FLAO</name>
<feature type="domain" description="Bacterial EndoU nuclease" evidence="1">
    <location>
        <begin position="91"/>
        <end position="232"/>
    </location>
</feature>
<keyword evidence="3" id="KW-1185">Reference proteome</keyword>
<dbReference type="Proteomes" id="UP000184782">
    <property type="component" value="Unassembled WGS sequence"/>
</dbReference>
<evidence type="ECO:0000313" key="2">
    <source>
        <dbReference type="EMBL" id="SIO20664.1"/>
    </source>
</evidence>
<dbReference type="GO" id="GO:0004519">
    <property type="term" value="F:endonuclease activity"/>
    <property type="evidence" value="ECO:0007669"/>
    <property type="project" value="InterPro"/>
</dbReference>
<evidence type="ECO:0000313" key="3">
    <source>
        <dbReference type="Proteomes" id="UP000184782"/>
    </source>
</evidence>
<dbReference type="STRING" id="59733.SAMN05421769_2643"/>